<keyword evidence="2" id="KW-0489">Methyltransferase</keyword>
<dbReference type="KEGG" id="bko:CKF48_21635"/>
<sequence length="250" mass="28589">MNNETLVQNKKSWDKAAERFFARNPLPEYGPFAPTEEDLQLFGEVKGKRILVLGCGSGHSIKYLDGKSPSELWGLDLSHVQIQTAKHLLAESNTSIQLFESPMEENPGIPSAYFDIVFSIYAIGWSTDLRKTLANVFQYLNDGGLFIFSWEHPLYNRMSHENGQLVMTKSYHEEGAYNHHAWQEPATMQQYKLSTYINLLIASGFHIEQIIEEVCITEEDKERHSNGWYSPDKASLLPTSFIIKCRKPNI</sequence>
<name>A0A248TN62_9BACI</name>
<proteinExistence type="predicted"/>
<dbReference type="Pfam" id="PF08241">
    <property type="entry name" value="Methyltransf_11"/>
    <property type="match status" value="1"/>
</dbReference>
<gene>
    <name evidence="2" type="ORF">CKF48_21635</name>
</gene>
<evidence type="ECO:0000313" key="3">
    <source>
        <dbReference type="Proteomes" id="UP000215137"/>
    </source>
</evidence>
<dbReference type="Gene3D" id="3.40.50.150">
    <property type="entry name" value="Vaccinia Virus protein VP39"/>
    <property type="match status" value="1"/>
</dbReference>
<dbReference type="PANTHER" id="PTHR43861:SF1">
    <property type="entry name" value="TRANS-ACONITATE 2-METHYLTRANSFERASE"/>
    <property type="match status" value="1"/>
</dbReference>
<evidence type="ECO:0000259" key="1">
    <source>
        <dbReference type="Pfam" id="PF08241"/>
    </source>
</evidence>
<dbReference type="AlphaFoldDB" id="A0A248TN62"/>
<keyword evidence="2" id="KW-0808">Transferase</keyword>
<feature type="domain" description="Methyltransferase type 11" evidence="1">
    <location>
        <begin position="52"/>
        <end position="148"/>
    </location>
</feature>
<dbReference type="InterPro" id="IPR013216">
    <property type="entry name" value="Methyltransf_11"/>
</dbReference>
<dbReference type="RefSeq" id="WP_095373242.1">
    <property type="nucleotide sequence ID" value="NZ_CP022983.1"/>
</dbReference>
<accession>A0A248TN62</accession>
<dbReference type="InterPro" id="IPR029063">
    <property type="entry name" value="SAM-dependent_MTases_sf"/>
</dbReference>
<reference evidence="2 3" key="1">
    <citation type="submission" date="2017-08" db="EMBL/GenBank/DDBJ databases">
        <title>Complete Genome Sequence of Bacillus kochii Oregon-R-modENCODE STRAIN BDGP4, isolated from Drosophila melanogaster gut.</title>
        <authorList>
            <person name="Wan K.H."/>
            <person name="Yu C."/>
            <person name="Park S."/>
            <person name="Hammonds A.S."/>
            <person name="Booth B.W."/>
            <person name="Celniker S.E."/>
        </authorList>
    </citation>
    <scope>NUCLEOTIDE SEQUENCE [LARGE SCALE GENOMIC DNA]</scope>
    <source>
        <strain evidence="2 3">BDGP4</strain>
    </source>
</reference>
<dbReference type="Proteomes" id="UP000215137">
    <property type="component" value="Chromosome"/>
</dbReference>
<protein>
    <submittedName>
        <fullName evidence="2">SAM-dependent methyltransferase</fullName>
    </submittedName>
</protein>
<dbReference type="OrthoDB" id="9791837at2"/>
<keyword evidence="3" id="KW-1185">Reference proteome</keyword>
<dbReference type="GO" id="GO:0032259">
    <property type="term" value="P:methylation"/>
    <property type="evidence" value="ECO:0007669"/>
    <property type="project" value="UniProtKB-KW"/>
</dbReference>
<dbReference type="GO" id="GO:0008757">
    <property type="term" value="F:S-adenosylmethionine-dependent methyltransferase activity"/>
    <property type="evidence" value="ECO:0007669"/>
    <property type="project" value="InterPro"/>
</dbReference>
<dbReference type="SUPFAM" id="SSF53335">
    <property type="entry name" value="S-adenosyl-L-methionine-dependent methyltransferases"/>
    <property type="match status" value="1"/>
</dbReference>
<dbReference type="PANTHER" id="PTHR43861">
    <property type="entry name" value="TRANS-ACONITATE 2-METHYLTRANSFERASE-RELATED"/>
    <property type="match status" value="1"/>
</dbReference>
<organism evidence="2 3">
    <name type="scientific">Cytobacillus kochii</name>
    <dbReference type="NCBI Taxonomy" id="859143"/>
    <lineage>
        <taxon>Bacteria</taxon>
        <taxon>Bacillati</taxon>
        <taxon>Bacillota</taxon>
        <taxon>Bacilli</taxon>
        <taxon>Bacillales</taxon>
        <taxon>Bacillaceae</taxon>
        <taxon>Cytobacillus</taxon>
    </lineage>
</organism>
<dbReference type="CDD" id="cd02440">
    <property type="entry name" value="AdoMet_MTases"/>
    <property type="match status" value="1"/>
</dbReference>
<dbReference type="EMBL" id="CP022983">
    <property type="protein sequence ID" value="ASV69678.1"/>
    <property type="molecule type" value="Genomic_DNA"/>
</dbReference>
<evidence type="ECO:0000313" key="2">
    <source>
        <dbReference type="EMBL" id="ASV69678.1"/>
    </source>
</evidence>